<dbReference type="EMBL" id="LSRX01000125">
    <property type="protein sequence ID" value="OLQ08063.1"/>
    <property type="molecule type" value="Genomic_DNA"/>
</dbReference>
<comment type="caution">
    <text evidence="2">The sequence shown here is derived from an EMBL/GenBank/DDBJ whole genome shotgun (WGS) entry which is preliminary data.</text>
</comment>
<feature type="compositionally biased region" description="Polar residues" evidence="1">
    <location>
        <begin position="137"/>
        <end position="148"/>
    </location>
</feature>
<accession>A0A1Q9EKT6</accession>
<evidence type="ECO:0000313" key="2">
    <source>
        <dbReference type="EMBL" id="OLQ08063.1"/>
    </source>
</evidence>
<dbReference type="Proteomes" id="UP000186817">
    <property type="component" value="Unassembled WGS sequence"/>
</dbReference>
<feature type="region of interest" description="Disordered" evidence="1">
    <location>
        <begin position="57"/>
        <end position="223"/>
    </location>
</feature>
<proteinExistence type="predicted"/>
<evidence type="ECO:0000256" key="1">
    <source>
        <dbReference type="SAM" id="MobiDB-lite"/>
    </source>
</evidence>
<sequence length="586" mass="64686">MSKKQPGLSAAVAMLPAPCWPVFPCPRDADNLTDSVPDAHRPLHCFLEAIAEGNIDTASSSSDWSGNARAWSPGGWDEGLPQQPVPALQGAQGARSPWHPATTAGACTAQPAALPRPLAPSAPQRGLPQQPVPALQGASSAWHPTTTAGARAAVPEENMDTASSSSEDWSSNARAWSPGGWDRGLPQQAVPALQGARSAWHPPTTAGARAAQPAVLPRQQASARADVQQLQPLARSPEVVASFAEYLGLPAGQTETAFSERFLMALPDMMHLYEQYAEKRRSHILWKKRIDAVVGDRLNELYLVMECLNNGLTSKDYDRLRREILSAKGLGEGRGRTEAEAKEEKVGAYAKEHSHRIQGMLRPAVESAIYDHGQGESLRARIVRRAEEESKIHLTLEQTDFTQGLSDDAFLGKKPEQIKEVSLRMGIGEISQVKQGVDKLVTWFRKAEELQLDRLDFSGTKLADDALGLILKLPCFHKLRFLGLADTLVSVDGLCDVIEEVFRCRAGEPQPERHCLNVKMGYKFWPRSQPKDQQKNRWHALQGRVSEVGGRCRYFDYKRWNKSWMLHIVKYQDRDSAGRMLLKVSA</sequence>
<protein>
    <submittedName>
        <fullName evidence="2">Uncharacterized protein</fullName>
    </submittedName>
</protein>
<keyword evidence="3" id="KW-1185">Reference proteome</keyword>
<feature type="compositionally biased region" description="Low complexity" evidence="1">
    <location>
        <begin position="109"/>
        <end position="125"/>
    </location>
</feature>
<reference evidence="2 3" key="1">
    <citation type="submission" date="2016-02" db="EMBL/GenBank/DDBJ databases">
        <title>Genome analysis of coral dinoflagellate symbionts highlights evolutionary adaptations to a symbiotic lifestyle.</title>
        <authorList>
            <person name="Aranda M."/>
            <person name="Li Y."/>
            <person name="Liew Y.J."/>
            <person name="Baumgarten S."/>
            <person name="Simakov O."/>
            <person name="Wilson M."/>
            <person name="Piel J."/>
            <person name="Ashoor H."/>
            <person name="Bougouffa S."/>
            <person name="Bajic V.B."/>
            <person name="Ryu T."/>
            <person name="Ravasi T."/>
            <person name="Bayer T."/>
            <person name="Micklem G."/>
            <person name="Kim H."/>
            <person name="Bhak J."/>
            <person name="Lajeunesse T.C."/>
            <person name="Voolstra C.R."/>
        </authorList>
    </citation>
    <scope>NUCLEOTIDE SEQUENCE [LARGE SCALE GENOMIC DNA]</scope>
    <source>
        <strain evidence="2 3">CCMP2467</strain>
    </source>
</reference>
<name>A0A1Q9EKT6_SYMMI</name>
<evidence type="ECO:0000313" key="3">
    <source>
        <dbReference type="Proteomes" id="UP000186817"/>
    </source>
</evidence>
<dbReference type="AlphaFoldDB" id="A0A1Q9EKT6"/>
<dbReference type="OrthoDB" id="412734at2759"/>
<organism evidence="2 3">
    <name type="scientific">Symbiodinium microadriaticum</name>
    <name type="common">Dinoflagellate</name>
    <name type="synonym">Zooxanthella microadriatica</name>
    <dbReference type="NCBI Taxonomy" id="2951"/>
    <lineage>
        <taxon>Eukaryota</taxon>
        <taxon>Sar</taxon>
        <taxon>Alveolata</taxon>
        <taxon>Dinophyceae</taxon>
        <taxon>Suessiales</taxon>
        <taxon>Symbiodiniaceae</taxon>
        <taxon>Symbiodinium</taxon>
    </lineage>
</organism>
<gene>
    <name evidence="2" type="ORF">AK812_SmicGene8454</name>
</gene>